<reference evidence="2 3" key="1">
    <citation type="submission" date="2016-12" db="EMBL/GenBank/DDBJ databases">
        <title>Complete genome sequence of Clostridium kluyveri JZZ isolated from the pit mud of a Chinese flavor liquor-making factory.</title>
        <authorList>
            <person name="Wang Y."/>
        </authorList>
    </citation>
    <scope>NUCLEOTIDE SEQUENCE [LARGE SCALE GENOMIC DNA]</scope>
    <source>
        <strain evidence="2 3">JZZ</strain>
    </source>
</reference>
<feature type="domain" description="DUF5348" evidence="1">
    <location>
        <begin position="65"/>
        <end position="131"/>
    </location>
</feature>
<proteinExistence type="predicted"/>
<protein>
    <recommendedName>
        <fullName evidence="1">DUF5348 domain-containing protein</fullName>
    </recommendedName>
</protein>
<dbReference type="Pfam" id="PF17295">
    <property type="entry name" value="DUF5348"/>
    <property type="match status" value="1"/>
</dbReference>
<sequence>MNKDYLRAMAIAENALIQLKGIYGRSEVKSFEDGKAYMALEKVLEDMGDFIRDIEHYSKETEQGYLQLNSSSRYMLNDVELTCGYPLEIYNTKYGVWEDGRIEHSSKYGGYYFYNYDEENIPLNEGIKARIRI</sequence>
<organism evidence="2 3">
    <name type="scientific">Clostridium kluyveri</name>
    <dbReference type="NCBI Taxonomy" id="1534"/>
    <lineage>
        <taxon>Bacteria</taxon>
        <taxon>Bacillati</taxon>
        <taxon>Bacillota</taxon>
        <taxon>Clostridia</taxon>
        <taxon>Eubacteriales</taxon>
        <taxon>Clostridiaceae</taxon>
        <taxon>Clostridium</taxon>
    </lineage>
</organism>
<gene>
    <name evidence="2" type="ORF">BS101_00260</name>
</gene>
<evidence type="ECO:0000259" key="1">
    <source>
        <dbReference type="Pfam" id="PF17295"/>
    </source>
</evidence>
<evidence type="ECO:0000313" key="2">
    <source>
        <dbReference type="EMBL" id="APM37305.1"/>
    </source>
</evidence>
<dbReference type="RefSeq" id="WP_073537025.1">
    <property type="nucleotide sequence ID" value="NZ_CP018335.1"/>
</dbReference>
<dbReference type="EMBL" id="CP018335">
    <property type="protein sequence ID" value="APM37305.1"/>
    <property type="molecule type" value="Genomic_DNA"/>
</dbReference>
<dbReference type="InterPro" id="IPR035255">
    <property type="entry name" value="DUF5348"/>
</dbReference>
<evidence type="ECO:0000313" key="3">
    <source>
        <dbReference type="Proteomes" id="UP000184604"/>
    </source>
</evidence>
<dbReference type="Proteomes" id="UP000184604">
    <property type="component" value="Chromosome"/>
</dbReference>
<dbReference type="AlphaFoldDB" id="A0A1L5F2S2"/>
<dbReference type="OrthoDB" id="1807036at2"/>
<name>A0A1L5F2S2_CLOKL</name>
<accession>A0A1L5F2S2</accession>
<dbReference type="Gene3D" id="2.40.10.390">
    <property type="match status" value="1"/>
</dbReference>